<dbReference type="Pfam" id="PF04024">
    <property type="entry name" value="PspC"/>
    <property type="match status" value="1"/>
</dbReference>
<keyword evidence="1" id="KW-0812">Transmembrane</keyword>
<dbReference type="RefSeq" id="WP_151890713.1">
    <property type="nucleotide sequence ID" value="NZ_VNIK02000007.1"/>
</dbReference>
<feature type="domain" description="Phage shock protein PspC N-terminal" evidence="2">
    <location>
        <begin position="12"/>
        <end position="56"/>
    </location>
</feature>
<comment type="caution">
    <text evidence="3">The sequence shown here is derived from an EMBL/GenBank/DDBJ whole genome shotgun (WGS) entry which is preliminary data.</text>
</comment>
<proteinExistence type="predicted"/>
<evidence type="ECO:0000256" key="1">
    <source>
        <dbReference type="SAM" id="Phobius"/>
    </source>
</evidence>
<dbReference type="InterPro" id="IPR007168">
    <property type="entry name" value="Phageshock_PspC_N"/>
</dbReference>
<accession>A0A5N5IVX3</accession>
<dbReference type="Proteomes" id="UP000319204">
    <property type="component" value="Unassembled WGS sequence"/>
</dbReference>
<evidence type="ECO:0000313" key="3">
    <source>
        <dbReference type="EMBL" id="KAB5487569.1"/>
    </source>
</evidence>
<keyword evidence="4" id="KW-1185">Reference proteome</keyword>
<feature type="transmembrane region" description="Helical" evidence="1">
    <location>
        <begin position="127"/>
        <end position="149"/>
    </location>
</feature>
<feature type="transmembrane region" description="Helical" evidence="1">
    <location>
        <begin position="68"/>
        <end position="86"/>
    </location>
</feature>
<organism evidence="3 4">
    <name type="scientific">Flagellimonas hadalis</name>
    <dbReference type="NCBI Taxonomy" id="2597517"/>
    <lineage>
        <taxon>Bacteria</taxon>
        <taxon>Pseudomonadati</taxon>
        <taxon>Bacteroidota</taxon>
        <taxon>Flavobacteriia</taxon>
        <taxon>Flavobacteriales</taxon>
        <taxon>Flavobacteriaceae</taxon>
        <taxon>Flagellimonas</taxon>
    </lineage>
</organism>
<gene>
    <name evidence="3" type="ORF">FOT42_011450</name>
</gene>
<dbReference type="OrthoDB" id="1441494at2"/>
<feature type="transmembrane region" description="Helical" evidence="1">
    <location>
        <begin position="37"/>
        <end position="61"/>
    </location>
</feature>
<protein>
    <submittedName>
        <fullName evidence="3">PspC domain-containing protein</fullName>
    </submittedName>
</protein>
<evidence type="ECO:0000313" key="4">
    <source>
        <dbReference type="Proteomes" id="UP000319204"/>
    </source>
</evidence>
<dbReference type="AlphaFoldDB" id="A0A5N5IVX3"/>
<reference evidence="3" key="1">
    <citation type="submission" date="2019-10" db="EMBL/GenBank/DDBJ databases">
        <title>Muricauda hadale sp. nov., a piezophilic bacterium isolated from hadopelagic water of the Mariana Trench.</title>
        <authorList>
            <person name="Wei Y."/>
        </authorList>
    </citation>
    <scope>NUCLEOTIDE SEQUENCE [LARGE SCALE GENOMIC DNA]</scope>
    <source>
        <strain evidence="3">MT-229</strain>
    </source>
</reference>
<keyword evidence="1" id="KW-1133">Transmembrane helix</keyword>
<keyword evidence="1" id="KW-0472">Membrane</keyword>
<name>A0A5N5IVX3_9FLAO</name>
<evidence type="ECO:0000259" key="2">
    <source>
        <dbReference type="Pfam" id="PF04024"/>
    </source>
</evidence>
<dbReference type="EMBL" id="VNIK02000007">
    <property type="protein sequence ID" value="KAB5487569.1"/>
    <property type="molecule type" value="Genomic_DNA"/>
</dbReference>
<sequence length="160" mass="17902">MDKETVIHFFTRSEKSLLGVCSTIAQKFKLPPIGVRVALIVLTLIFIPLGIIVYLGSYLAFNQKKGRMVTFGLLGALLGIPLSYYFQSDMVQNYGSLYGNTGMFSYLKNFTTIVDEYDKYVGNGWDIVFNVLVSIVVFALVGGAIGYFMDKNEKNNKLHN</sequence>